<dbReference type="PANTHER" id="PTHR46934">
    <property type="entry name" value="MYB_DNA-BIND_3 DOMAIN-CONTAINING PROTEIN-RELATED"/>
    <property type="match status" value="1"/>
</dbReference>
<proteinExistence type="predicted"/>
<keyword evidence="4" id="KW-1185">Reference proteome</keyword>
<evidence type="ECO:0000259" key="2">
    <source>
        <dbReference type="Pfam" id="PF12776"/>
    </source>
</evidence>
<organism evidence="3 4">
    <name type="scientific">Paspalum notatum var. saurae</name>
    <dbReference type="NCBI Taxonomy" id="547442"/>
    <lineage>
        <taxon>Eukaryota</taxon>
        <taxon>Viridiplantae</taxon>
        <taxon>Streptophyta</taxon>
        <taxon>Embryophyta</taxon>
        <taxon>Tracheophyta</taxon>
        <taxon>Spermatophyta</taxon>
        <taxon>Magnoliopsida</taxon>
        <taxon>Liliopsida</taxon>
        <taxon>Poales</taxon>
        <taxon>Poaceae</taxon>
        <taxon>PACMAD clade</taxon>
        <taxon>Panicoideae</taxon>
        <taxon>Andropogonodae</taxon>
        <taxon>Paspaleae</taxon>
        <taxon>Paspalinae</taxon>
        <taxon>Paspalum</taxon>
    </lineage>
</organism>
<evidence type="ECO:0000256" key="1">
    <source>
        <dbReference type="SAM" id="MobiDB-lite"/>
    </source>
</evidence>
<accession>A0AAQ3PEH5</accession>
<dbReference type="Proteomes" id="UP001341281">
    <property type="component" value="Chromosome 01"/>
</dbReference>
<sequence length="301" mass="34601">MEKTLVDLLHDHNTPEYRSQIGWKPEAWNKIVKEFHEKEKYVSFTKSQIQDKEKELKKAYKALKEARKQSGASWNNERGMIVAEPAVWANIVKSHPNVKRFRNKSFALFEALGELHDGHIAEGKYNFTSTQLDNPHEVIQDESDDETVPINLEEKDEETTNEDEVLGTCAAVTRDKEPTNEDEGSSLTRRAAAVSRNKEPKESKRQKKSSNIEVIMERYVDIKAKQIESEAAQSTKEKEDAQAKDFSINRCISILNTMDVTKEEKVKAYSVFKNPDSREIFLSASDEDPESAMMWLRNEMV</sequence>
<dbReference type="InterPro" id="IPR024752">
    <property type="entry name" value="Myb/SANT-like_dom"/>
</dbReference>
<feature type="domain" description="Myb/SANT-like" evidence="2">
    <location>
        <begin position="1"/>
        <end position="90"/>
    </location>
</feature>
<evidence type="ECO:0000313" key="4">
    <source>
        <dbReference type="Proteomes" id="UP001341281"/>
    </source>
</evidence>
<dbReference type="Pfam" id="PF12776">
    <property type="entry name" value="Myb_DNA-bind_3"/>
    <property type="match status" value="1"/>
</dbReference>
<feature type="region of interest" description="Disordered" evidence="1">
    <location>
        <begin position="170"/>
        <end position="210"/>
    </location>
</feature>
<name>A0AAQ3PEH5_PASNO</name>
<evidence type="ECO:0000313" key="3">
    <source>
        <dbReference type="EMBL" id="WVZ49720.1"/>
    </source>
</evidence>
<reference evidence="3 4" key="1">
    <citation type="submission" date="2024-02" db="EMBL/GenBank/DDBJ databases">
        <title>High-quality chromosome-scale genome assembly of Pensacola bahiagrass (Paspalum notatum Flugge var. saurae).</title>
        <authorList>
            <person name="Vega J.M."/>
            <person name="Podio M."/>
            <person name="Orjuela J."/>
            <person name="Siena L.A."/>
            <person name="Pessino S.C."/>
            <person name="Combes M.C."/>
            <person name="Mariac C."/>
            <person name="Albertini E."/>
            <person name="Pupilli F."/>
            <person name="Ortiz J.P.A."/>
            <person name="Leblanc O."/>
        </authorList>
    </citation>
    <scope>NUCLEOTIDE SEQUENCE [LARGE SCALE GENOMIC DNA]</scope>
    <source>
        <strain evidence="3">R1</strain>
        <tissue evidence="3">Leaf</tissue>
    </source>
</reference>
<dbReference type="EMBL" id="CP144745">
    <property type="protein sequence ID" value="WVZ49720.1"/>
    <property type="molecule type" value="Genomic_DNA"/>
</dbReference>
<protein>
    <recommendedName>
        <fullName evidence="2">Myb/SANT-like domain-containing protein</fullName>
    </recommendedName>
</protein>
<dbReference type="AlphaFoldDB" id="A0AAQ3PEH5"/>
<gene>
    <name evidence="3" type="ORF">U9M48_001051</name>
</gene>
<dbReference type="PANTHER" id="PTHR46934:SF12">
    <property type="entry name" value="MYB_SANT-LIKE DOMAIN-CONTAINING PROTEIN"/>
    <property type="match status" value="1"/>
</dbReference>